<evidence type="ECO:0000313" key="3">
    <source>
        <dbReference type="EMBL" id="VVC31330.1"/>
    </source>
</evidence>
<feature type="compositionally biased region" description="Basic and acidic residues" evidence="1">
    <location>
        <begin position="244"/>
        <end position="260"/>
    </location>
</feature>
<dbReference type="OrthoDB" id="6602382at2759"/>
<reference evidence="3 4" key="1">
    <citation type="submission" date="2019-08" db="EMBL/GenBank/DDBJ databases">
        <authorList>
            <person name="Alioto T."/>
            <person name="Alioto T."/>
            <person name="Gomez Garrido J."/>
        </authorList>
    </citation>
    <scope>NUCLEOTIDE SEQUENCE [LARGE SCALE GENOMIC DNA]</scope>
</reference>
<evidence type="ECO:0000256" key="2">
    <source>
        <dbReference type="SAM" id="SignalP"/>
    </source>
</evidence>
<dbReference type="EMBL" id="CABPRJ010000949">
    <property type="protein sequence ID" value="VVC31330.1"/>
    <property type="molecule type" value="Genomic_DNA"/>
</dbReference>
<feature type="region of interest" description="Disordered" evidence="1">
    <location>
        <begin position="241"/>
        <end position="260"/>
    </location>
</feature>
<keyword evidence="2" id="KW-0732">Signal</keyword>
<feature type="chain" id="PRO_5023090856" evidence="2">
    <location>
        <begin position="24"/>
        <end position="260"/>
    </location>
</feature>
<feature type="signal peptide" evidence="2">
    <location>
        <begin position="1"/>
        <end position="23"/>
    </location>
</feature>
<keyword evidence="4" id="KW-1185">Reference proteome</keyword>
<accession>A0A5E4MIG7</accession>
<proteinExistence type="predicted"/>
<dbReference type="AlphaFoldDB" id="A0A5E4MIG7"/>
<name>A0A5E4MIG7_9HEMI</name>
<evidence type="ECO:0000256" key="1">
    <source>
        <dbReference type="SAM" id="MobiDB-lite"/>
    </source>
</evidence>
<gene>
    <name evidence="3" type="ORF">CINCED_3A023410</name>
</gene>
<dbReference type="Proteomes" id="UP000325440">
    <property type="component" value="Unassembled WGS sequence"/>
</dbReference>
<organism evidence="3 4">
    <name type="scientific">Cinara cedri</name>
    <dbReference type="NCBI Taxonomy" id="506608"/>
    <lineage>
        <taxon>Eukaryota</taxon>
        <taxon>Metazoa</taxon>
        <taxon>Ecdysozoa</taxon>
        <taxon>Arthropoda</taxon>
        <taxon>Hexapoda</taxon>
        <taxon>Insecta</taxon>
        <taxon>Pterygota</taxon>
        <taxon>Neoptera</taxon>
        <taxon>Paraneoptera</taxon>
        <taxon>Hemiptera</taxon>
        <taxon>Sternorrhyncha</taxon>
        <taxon>Aphidomorpha</taxon>
        <taxon>Aphidoidea</taxon>
        <taxon>Aphididae</taxon>
        <taxon>Lachninae</taxon>
        <taxon>Cinara</taxon>
    </lineage>
</organism>
<sequence length="260" mass="30094">MMASGGRRLRAVFGILSVLGALADRRYLTTGFHIRLQCEYNNTNQRQYQCKTLTRQEVRRAHQMFYGVPDKIKQDEIILRFVIVSSVHRKFSRKDLFKNQVAIKYVMPKLNGDYSRANVLVCKKAFTDIFVISKKKRTSKDEENRIRKQKFKRQCLTPVTSLGSTKSSFHFDLYHADSLLIMTIIGVFTRVSERTQIFLLMTVQRLEGEARTVVRLIASFAIENNAKLDFPVTLFSRRYSSGGSEKEASAKISTEKSRKW</sequence>
<protein>
    <submittedName>
        <fullName evidence="3">Uncharacterized protein</fullName>
    </submittedName>
</protein>
<evidence type="ECO:0000313" key="4">
    <source>
        <dbReference type="Proteomes" id="UP000325440"/>
    </source>
</evidence>